<dbReference type="GeneID" id="77467971"/>
<keyword evidence="2" id="KW-1185">Reference proteome</keyword>
<evidence type="ECO:0000313" key="2">
    <source>
        <dbReference type="Proteomes" id="UP000241238"/>
    </source>
</evidence>
<dbReference type="Pfam" id="PF01663">
    <property type="entry name" value="Phosphodiest"/>
    <property type="match status" value="1"/>
</dbReference>
<accession>A0ABM6U4E0</accession>
<reference evidence="2" key="1">
    <citation type="journal article" date="2018" name="MSphere">
        <title>Fusobacterium Genomics Using MinION and Illumina Sequencing Enables Genome Completion and Correction.</title>
        <authorList>
            <person name="Todd S.M."/>
            <person name="Settlage R.E."/>
            <person name="Lahmers K.K."/>
            <person name="Slade D.J."/>
        </authorList>
    </citation>
    <scope>NUCLEOTIDE SEQUENCE [LARGE SCALE GENOMIC DNA]</scope>
    <source>
        <strain evidence="2">ATCC 27725</strain>
    </source>
</reference>
<dbReference type="InterPro" id="IPR002591">
    <property type="entry name" value="Phosphodiest/P_Trfase"/>
</dbReference>
<organism evidence="1 2">
    <name type="scientific">Fusobacterium varium ATCC 27725</name>
    <dbReference type="NCBI Taxonomy" id="469618"/>
    <lineage>
        <taxon>Bacteria</taxon>
        <taxon>Fusobacteriati</taxon>
        <taxon>Fusobacteriota</taxon>
        <taxon>Fusobacteriia</taxon>
        <taxon>Fusobacteriales</taxon>
        <taxon>Fusobacteriaceae</taxon>
        <taxon>Fusobacterium</taxon>
    </lineage>
</organism>
<proteinExistence type="predicted"/>
<dbReference type="PANTHER" id="PTHR10151:SF120">
    <property type="entry name" value="BIS(5'-ADENOSYL)-TRIPHOSPHATASE"/>
    <property type="match status" value="1"/>
</dbReference>
<dbReference type="RefSeq" id="WP_005946993.1">
    <property type="nucleotide sequence ID" value="NZ_CP028103.1"/>
</dbReference>
<sequence length="276" mass="31384">MEKVILVIIDGLSYGTKKYMGFLEALKSENLTDSYKVQSGYPSLSRPLYEEILTGVSPVNSGIVNNEIKRLSKEESVFSLAVKNGKKTAAAAYYWVNELYNTGGFDRIRDSETENEMANINYGRFYWEDNFPDTHLFVQGEILRKKYNPDILLIHSMNVDDIGHKFGGTSSEYIDSARKISDILSALVPNWIKEGYQIIITSDHGMSKLGNHGGISPDETLVPMWLIGDKIRKRKLKKDMQGKISQKIIAPLCCEMMNIKKSQRMVDIEYEETTEK</sequence>
<dbReference type="Gene3D" id="3.40.720.10">
    <property type="entry name" value="Alkaline Phosphatase, subunit A"/>
    <property type="match status" value="1"/>
</dbReference>
<dbReference type="SUPFAM" id="SSF53649">
    <property type="entry name" value="Alkaline phosphatase-like"/>
    <property type="match status" value="1"/>
</dbReference>
<protein>
    <submittedName>
        <fullName evidence="1">Nucleotide pyrophosphatase</fullName>
    </submittedName>
</protein>
<gene>
    <name evidence="1" type="ORF">C4N18_08205</name>
</gene>
<evidence type="ECO:0000313" key="1">
    <source>
        <dbReference type="EMBL" id="AVQ31196.1"/>
    </source>
</evidence>
<dbReference type="PANTHER" id="PTHR10151">
    <property type="entry name" value="ECTONUCLEOTIDE PYROPHOSPHATASE/PHOSPHODIESTERASE"/>
    <property type="match status" value="1"/>
</dbReference>
<dbReference type="EMBL" id="CP028103">
    <property type="protein sequence ID" value="AVQ31196.1"/>
    <property type="molecule type" value="Genomic_DNA"/>
</dbReference>
<name>A0ABM6U4E0_FUSVA</name>
<dbReference type="Proteomes" id="UP000241238">
    <property type="component" value="Chromosome"/>
</dbReference>
<dbReference type="InterPro" id="IPR017850">
    <property type="entry name" value="Alkaline_phosphatase_core_sf"/>
</dbReference>